<evidence type="ECO:0000313" key="1">
    <source>
        <dbReference type="EMBL" id="MBG0738446.1"/>
    </source>
</evidence>
<dbReference type="EMBL" id="JADNYM010000003">
    <property type="protein sequence ID" value="MBG0738446.1"/>
    <property type="molecule type" value="Genomic_DNA"/>
</dbReference>
<evidence type="ECO:0000313" key="2">
    <source>
        <dbReference type="Proteomes" id="UP000655366"/>
    </source>
</evidence>
<protein>
    <submittedName>
        <fullName evidence="1">Uncharacterized protein</fullName>
    </submittedName>
</protein>
<sequence length="72" mass="7571">MHGSRRRLAAIGALTCGTDYPVFVILAGLLGPIVAGRRSWNIPVVVGELLAGVEIGASGFELADPAEHYVIR</sequence>
<dbReference type="AlphaFoldDB" id="A0A931G3A5"/>
<organism evidence="1 2">
    <name type="scientific">Arthrobacter terrae</name>
    <dbReference type="NCBI Taxonomy" id="2935737"/>
    <lineage>
        <taxon>Bacteria</taxon>
        <taxon>Bacillati</taxon>
        <taxon>Actinomycetota</taxon>
        <taxon>Actinomycetes</taxon>
        <taxon>Micrococcales</taxon>
        <taxon>Micrococcaceae</taxon>
        <taxon>Arthrobacter</taxon>
    </lineage>
</organism>
<proteinExistence type="predicted"/>
<keyword evidence="2" id="KW-1185">Reference proteome</keyword>
<dbReference type="Proteomes" id="UP000655366">
    <property type="component" value="Unassembled WGS sequence"/>
</dbReference>
<reference evidence="1 2" key="1">
    <citation type="submission" date="2020-11" db="EMBL/GenBank/DDBJ databases">
        <title>Arthrobacter antarcticus sp. nov., isolated from Antarctic Soil.</title>
        <authorList>
            <person name="Li J."/>
        </authorList>
    </citation>
    <scope>NUCLEOTIDE SEQUENCE [LARGE SCALE GENOMIC DNA]</scope>
    <source>
        <strain evidence="1 2">Z1-20</strain>
    </source>
</reference>
<name>A0A931G3A5_9MICC</name>
<gene>
    <name evidence="1" type="ORF">IV500_03260</name>
</gene>
<accession>A0A931G3A5</accession>
<comment type="caution">
    <text evidence="1">The sequence shown here is derived from an EMBL/GenBank/DDBJ whole genome shotgun (WGS) entry which is preliminary data.</text>
</comment>
<dbReference type="RefSeq" id="WP_196395377.1">
    <property type="nucleotide sequence ID" value="NZ_JADNYM010000003.1"/>
</dbReference>